<sequence length="110" mass="12683">MQKIFEMYRKAVNWLSSFGVDRWIHKSAGTFFTMLTAVLGALIFWATGVSGALYFIKWAWVASVLIGFTKEIIDVIISKDVQRFDFIDFMFTLWGGVEAQVFLWIILMAL</sequence>
<protein>
    <submittedName>
        <fullName evidence="2">Uncharacterized protein</fullName>
    </submittedName>
</protein>
<keyword evidence="1" id="KW-0472">Membrane</keyword>
<name>A0A8S5NA36_9CAUD</name>
<keyword evidence="1" id="KW-0812">Transmembrane</keyword>
<accession>A0A8S5NA36</accession>
<feature type="transmembrane region" description="Helical" evidence="1">
    <location>
        <begin position="28"/>
        <end position="46"/>
    </location>
</feature>
<evidence type="ECO:0000256" key="1">
    <source>
        <dbReference type="SAM" id="Phobius"/>
    </source>
</evidence>
<evidence type="ECO:0000313" key="2">
    <source>
        <dbReference type="EMBL" id="DAD91558.1"/>
    </source>
</evidence>
<proteinExistence type="predicted"/>
<dbReference type="EMBL" id="BK015115">
    <property type="protein sequence ID" value="DAD91558.1"/>
    <property type="molecule type" value="Genomic_DNA"/>
</dbReference>
<organism evidence="2">
    <name type="scientific">Myoviridae sp. ctx322</name>
    <dbReference type="NCBI Taxonomy" id="2826711"/>
    <lineage>
        <taxon>Viruses</taxon>
        <taxon>Duplodnaviria</taxon>
        <taxon>Heunggongvirae</taxon>
        <taxon>Uroviricota</taxon>
        <taxon>Caudoviricetes</taxon>
    </lineage>
</organism>
<reference evidence="2" key="1">
    <citation type="journal article" date="2021" name="Proc. Natl. Acad. Sci. U.S.A.">
        <title>A Catalog of Tens of Thousands of Viruses from Human Metagenomes Reveals Hidden Associations with Chronic Diseases.</title>
        <authorList>
            <person name="Tisza M.J."/>
            <person name="Buck C.B."/>
        </authorList>
    </citation>
    <scope>NUCLEOTIDE SEQUENCE</scope>
    <source>
        <strain evidence="2">Ctx322</strain>
    </source>
</reference>
<keyword evidence="1" id="KW-1133">Transmembrane helix</keyword>
<feature type="transmembrane region" description="Helical" evidence="1">
    <location>
        <begin position="89"/>
        <end position="109"/>
    </location>
</feature>